<comment type="caution">
    <text evidence="5">The sequence shown here is derived from an EMBL/GenBank/DDBJ whole genome shotgun (WGS) entry which is preliminary data.</text>
</comment>
<dbReference type="SUPFAM" id="SSF53850">
    <property type="entry name" value="Periplasmic binding protein-like II"/>
    <property type="match status" value="1"/>
</dbReference>
<proteinExistence type="predicted"/>
<keyword evidence="3" id="KW-0732">Signal</keyword>
<accession>A0ABN0NXD2</accession>
<keyword evidence="4" id="KW-0574">Periplasm</keyword>
<dbReference type="EMBL" id="AWVH01000039">
    <property type="protein sequence ID" value="ERJ92079.1"/>
    <property type="molecule type" value="Genomic_DNA"/>
</dbReference>
<dbReference type="Gene3D" id="3.40.190.10">
    <property type="entry name" value="Periplasmic binding protein-like II"/>
    <property type="match status" value="2"/>
</dbReference>
<dbReference type="Pfam" id="PF13416">
    <property type="entry name" value="SBP_bac_8"/>
    <property type="match status" value="1"/>
</dbReference>
<evidence type="ECO:0000313" key="6">
    <source>
        <dbReference type="Proteomes" id="UP000016649"/>
    </source>
</evidence>
<dbReference type="PANTHER" id="PTHR30222">
    <property type="entry name" value="SPERMIDINE/PUTRESCINE-BINDING PERIPLASMIC PROTEIN"/>
    <property type="match status" value="1"/>
</dbReference>
<evidence type="ECO:0000313" key="5">
    <source>
        <dbReference type="EMBL" id="ERJ92079.1"/>
    </source>
</evidence>
<dbReference type="PIRSF" id="PIRSF019574">
    <property type="entry name" value="Periplasmic_polyamine_BP"/>
    <property type="match status" value="1"/>
</dbReference>
<dbReference type="RefSeq" id="WP_021687938.1">
    <property type="nucleotide sequence ID" value="NZ_KI260569.1"/>
</dbReference>
<evidence type="ECO:0000256" key="4">
    <source>
        <dbReference type="ARBA" id="ARBA00022764"/>
    </source>
</evidence>
<dbReference type="InterPro" id="IPR006059">
    <property type="entry name" value="SBP"/>
</dbReference>
<keyword evidence="2" id="KW-0813">Transport</keyword>
<name>A0ABN0NXD2_TRELE</name>
<reference evidence="5 6" key="1">
    <citation type="submission" date="2013-08" db="EMBL/GenBank/DDBJ databases">
        <authorList>
            <person name="Weinstock G."/>
            <person name="Sodergren E."/>
            <person name="Wylie T."/>
            <person name="Fulton L."/>
            <person name="Fulton R."/>
            <person name="Fronick C."/>
            <person name="O'Laughlin M."/>
            <person name="Godfrey J."/>
            <person name="Miner T."/>
            <person name="Herter B."/>
            <person name="Appelbaum E."/>
            <person name="Cordes M."/>
            <person name="Lek S."/>
            <person name="Wollam A."/>
            <person name="Pepin K.H."/>
            <person name="Palsikar V.B."/>
            <person name="Mitreva M."/>
            <person name="Wilson R.K."/>
        </authorList>
    </citation>
    <scope>NUCLEOTIDE SEQUENCE [LARGE SCALE GENOMIC DNA]</scope>
    <source>
        <strain evidence="5 6">ATCC 700332</strain>
    </source>
</reference>
<evidence type="ECO:0000256" key="2">
    <source>
        <dbReference type="ARBA" id="ARBA00022448"/>
    </source>
</evidence>
<dbReference type="PRINTS" id="PR00909">
    <property type="entry name" value="SPERMDNBNDNG"/>
</dbReference>
<organism evidence="5 6">
    <name type="scientific">Treponema lecithinolyticum ATCC 700332</name>
    <dbReference type="NCBI Taxonomy" id="1321815"/>
    <lineage>
        <taxon>Bacteria</taxon>
        <taxon>Pseudomonadati</taxon>
        <taxon>Spirochaetota</taxon>
        <taxon>Spirochaetia</taxon>
        <taxon>Spirochaetales</taxon>
        <taxon>Treponemataceae</taxon>
        <taxon>Treponema</taxon>
    </lineage>
</organism>
<dbReference type="Proteomes" id="UP000016649">
    <property type="component" value="Unassembled WGS sequence"/>
</dbReference>
<evidence type="ECO:0000256" key="1">
    <source>
        <dbReference type="ARBA" id="ARBA00004418"/>
    </source>
</evidence>
<keyword evidence="6" id="KW-1185">Reference proteome</keyword>
<protein>
    <submittedName>
        <fullName evidence="5">ABC transporter, solute-binding protein</fullName>
    </submittedName>
</protein>
<dbReference type="PANTHER" id="PTHR30222:SF17">
    <property type="entry name" value="SPERMIDINE_PUTRESCINE-BINDING PERIPLASMIC PROTEIN"/>
    <property type="match status" value="1"/>
</dbReference>
<evidence type="ECO:0000256" key="3">
    <source>
        <dbReference type="ARBA" id="ARBA00022729"/>
    </source>
</evidence>
<comment type="subcellular location">
    <subcellularLocation>
        <location evidence="1">Periplasm</location>
    </subcellularLocation>
</comment>
<gene>
    <name evidence="5" type="ORF">HMPREF9193_01740</name>
</gene>
<dbReference type="InterPro" id="IPR001188">
    <property type="entry name" value="Sperm_putr-bd"/>
</dbReference>
<sequence length="352" mass="40232">MKNKRYISLAPLCILLGVLFFYTGCTKCTQRKNKTLYLFNWTYYTPDSVIAQFEKEFGVDVKIDSYASNEEMFAKLLAGAYGYDIVFPSQDYTAIMIKLGMLEKIDLTKIPNNIYVNPEVLKKATYDPTMKYSVPYYMGAAGVAVNKTKVANYEKSWNIFARTDLKNRMCMMDDMREVIGDALAFDGKSVNSLNDADLAQAERLIVDTWKPNLVKFDAEGFGKSFASSDFWVVQGYAEAVFGEVPEDKWHTVDFFIPEEGGPMYIDSMCILKGARNYDLALEFINFIHRPEIYAQFLDAFRFPAAVNPKAGEFMKKTPFYSADELANCQIKEDLAEGLSKYNAVWQRIRFTK</sequence>